<keyword evidence="1" id="KW-0175">Coiled coil</keyword>
<reference evidence="2" key="2">
    <citation type="submission" date="2020-06" db="EMBL/GenBank/DDBJ databases">
        <title>Helianthus annuus Genome sequencing and assembly Release 2.</title>
        <authorList>
            <person name="Gouzy J."/>
            <person name="Langlade N."/>
            <person name="Munos S."/>
        </authorList>
    </citation>
    <scope>NUCLEOTIDE SEQUENCE</scope>
    <source>
        <tissue evidence="2">Leaves</tissue>
    </source>
</reference>
<evidence type="ECO:0000256" key="1">
    <source>
        <dbReference type="SAM" id="Coils"/>
    </source>
</evidence>
<gene>
    <name evidence="2" type="ORF">HanXRQr2_Chr14g0632001</name>
</gene>
<protein>
    <submittedName>
        <fullName evidence="2">Uncharacterized protein</fullName>
    </submittedName>
</protein>
<sequence length="278" mass="31803">MDLLDDHIHAGVNFYATTQEIVREWQAMGEDTMEFEAAKREFAAEREAFNAEKKGMFWRVADNEEKLAKEKQFNADRQKEWEAACERTNRELKAARDEIVRLKGENTKQSDEHERAVAVYQKRENEYEHRLANLEKVVAEKTAESKALEILAEEIMADCKWLLVRGVPLIADRIVKSDELVKYMFELGDAAFDSGRKEGYGEGRAAATANEKVDHFELYKVDCSAHYAAKRQEYEFLKFAIVRAVEKLSRKGSAVETLKKALGYQDAEAVDAGPSHQV</sequence>
<evidence type="ECO:0000313" key="2">
    <source>
        <dbReference type="EMBL" id="KAF5768062.1"/>
    </source>
</evidence>
<dbReference type="Proteomes" id="UP000215914">
    <property type="component" value="Unassembled WGS sequence"/>
</dbReference>
<name>A0A9K3E7R0_HELAN</name>
<dbReference type="AlphaFoldDB" id="A0A9K3E7R0"/>
<accession>A0A9K3E7R0</accession>
<feature type="coiled-coil region" evidence="1">
    <location>
        <begin position="78"/>
        <end position="151"/>
    </location>
</feature>
<reference evidence="2" key="1">
    <citation type="journal article" date="2017" name="Nature">
        <title>The sunflower genome provides insights into oil metabolism, flowering and Asterid evolution.</title>
        <authorList>
            <person name="Badouin H."/>
            <person name="Gouzy J."/>
            <person name="Grassa C.J."/>
            <person name="Murat F."/>
            <person name="Staton S.E."/>
            <person name="Cottret L."/>
            <person name="Lelandais-Briere C."/>
            <person name="Owens G.L."/>
            <person name="Carrere S."/>
            <person name="Mayjonade B."/>
            <person name="Legrand L."/>
            <person name="Gill N."/>
            <person name="Kane N.C."/>
            <person name="Bowers J.E."/>
            <person name="Hubner S."/>
            <person name="Bellec A."/>
            <person name="Berard A."/>
            <person name="Berges H."/>
            <person name="Blanchet N."/>
            <person name="Boniface M.C."/>
            <person name="Brunel D."/>
            <person name="Catrice O."/>
            <person name="Chaidir N."/>
            <person name="Claudel C."/>
            <person name="Donnadieu C."/>
            <person name="Faraut T."/>
            <person name="Fievet G."/>
            <person name="Helmstetter N."/>
            <person name="King M."/>
            <person name="Knapp S.J."/>
            <person name="Lai Z."/>
            <person name="Le Paslier M.C."/>
            <person name="Lippi Y."/>
            <person name="Lorenzon L."/>
            <person name="Mandel J.R."/>
            <person name="Marage G."/>
            <person name="Marchand G."/>
            <person name="Marquand E."/>
            <person name="Bret-Mestries E."/>
            <person name="Morien E."/>
            <person name="Nambeesan S."/>
            <person name="Nguyen T."/>
            <person name="Pegot-Espagnet P."/>
            <person name="Pouilly N."/>
            <person name="Raftis F."/>
            <person name="Sallet E."/>
            <person name="Schiex T."/>
            <person name="Thomas J."/>
            <person name="Vandecasteele C."/>
            <person name="Vares D."/>
            <person name="Vear F."/>
            <person name="Vautrin S."/>
            <person name="Crespi M."/>
            <person name="Mangin B."/>
            <person name="Burke J.M."/>
            <person name="Salse J."/>
            <person name="Munos S."/>
            <person name="Vincourt P."/>
            <person name="Rieseberg L.H."/>
            <person name="Langlade N.B."/>
        </authorList>
    </citation>
    <scope>NUCLEOTIDE SEQUENCE</scope>
    <source>
        <tissue evidence="2">Leaves</tissue>
    </source>
</reference>
<evidence type="ECO:0000313" key="3">
    <source>
        <dbReference type="Proteomes" id="UP000215914"/>
    </source>
</evidence>
<dbReference type="Gramene" id="mRNA:HanXRQr2_Chr14g0632001">
    <property type="protein sequence ID" value="mRNA:HanXRQr2_Chr14g0632001"/>
    <property type="gene ID" value="HanXRQr2_Chr14g0632001"/>
</dbReference>
<proteinExistence type="predicted"/>
<organism evidence="2 3">
    <name type="scientific">Helianthus annuus</name>
    <name type="common">Common sunflower</name>
    <dbReference type="NCBI Taxonomy" id="4232"/>
    <lineage>
        <taxon>Eukaryota</taxon>
        <taxon>Viridiplantae</taxon>
        <taxon>Streptophyta</taxon>
        <taxon>Embryophyta</taxon>
        <taxon>Tracheophyta</taxon>
        <taxon>Spermatophyta</taxon>
        <taxon>Magnoliopsida</taxon>
        <taxon>eudicotyledons</taxon>
        <taxon>Gunneridae</taxon>
        <taxon>Pentapetalae</taxon>
        <taxon>asterids</taxon>
        <taxon>campanulids</taxon>
        <taxon>Asterales</taxon>
        <taxon>Asteraceae</taxon>
        <taxon>Asteroideae</taxon>
        <taxon>Heliantheae alliance</taxon>
        <taxon>Heliantheae</taxon>
        <taxon>Helianthus</taxon>
    </lineage>
</organism>
<dbReference type="EMBL" id="MNCJ02000329">
    <property type="protein sequence ID" value="KAF5768062.1"/>
    <property type="molecule type" value="Genomic_DNA"/>
</dbReference>
<comment type="caution">
    <text evidence="2">The sequence shown here is derived from an EMBL/GenBank/DDBJ whole genome shotgun (WGS) entry which is preliminary data.</text>
</comment>
<keyword evidence="3" id="KW-1185">Reference proteome</keyword>